<dbReference type="Proteomes" id="UP000002033">
    <property type="component" value="Chromosome"/>
</dbReference>
<dbReference type="PROSITE" id="PS50404">
    <property type="entry name" value="GST_NTER"/>
    <property type="match status" value="1"/>
</dbReference>
<proteinExistence type="predicted"/>
<dbReference type="Gene3D" id="1.20.1050.10">
    <property type="match status" value="1"/>
</dbReference>
<dbReference type="SFLD" id="SFLDG00358">
    <property type="entry name" value="Main_(cytGST)"/>
    <property type="match status" value="1"/>
</dbReference>
<dbReference type="SFLD" id="SFLDS00019">
    <property type="entry name" value="Glutathione_Transferase_(cytos"/>
    <property type="match status" value="1"/>
</dbReference>
<dbReference type="InterPro" id="IPR004046">
    <property type="entry name" value="GST_C"/>
</dbReference>
<dbReference type="AlphaFoldDB" id="D8JQI9"/>
<dbReference type="SUPFAM" id="SSF52833">
    <property type="entry name" value="Thioredoxin-like"/>
    <property type="match status" value="1"/>
</dbReference>
<dbReference type="CDD" id="cd03057">
    <property type="entry name" value="GST_N_Beta"/>
    <property type="match status" value="1"/>
</dbReference>
<name>D8JQI9_HYPDA</name>
<dbReference type="EMBL" id="CP002083">
    <property type="protein sequence ID" value="ADJ23943.1"/>
    <property type="molecule type" value="Genomic_DNA"/>
</dbReference>
<dbReference type="Gene3D" id="3.40.30.10">
    <property type="entry name" value="Glutaredoxin"/>
    <property type="match status" value="1"/>
</dbReference>
<dbReference type="CDD" id="cd03188">
    <property type="entry name" value="GST_C_Beta"/>
    <property type="match status" value="1"/>
</dbReference>
<dbReference type="SFLD" id="SFLDG01150">
    <property type="entry name" value="Main.1:_Beta-like"/>
    <property type="match status" value="1"/>
</dbReference>
<keyword evidence="4" id="KW-1185">Reference proteome</keyword>
<protein>
    <submittedName>
        <fullName evidence="3">Glutathione S-transferase domain protein</fullName>
    </submittedName>
</protein>
<reference evidence="4" key="1">
    <citation type="journal article" date="2011" name="J. Bacteriol.">
        <title>Genome sequences of eight morphologically diverse alphaproteobacteria.</title>
        <authorList>
            <consortium name="US DOE Joint Genome Institute"/>
            <person name="Brown P.J."/>
            <person name="Kysela D.T."/>
            <person name="Buechlein A."/>
            <person name="Hemmerich C."/>
            <person name="Brun Y.V."/>
        </authorList>
    </citation>
    <scope>NUCLEOTIDE SEQUENCE [LARGE SCALE GENOMIC DNA]</scope>
    <source>
        <strain evidence="4">ATCC 51888 / DSM 1869 / NCIB 11706 / TK 0415</strain>
    </source>
</reference>
<dbReference type="InterPro" id="IPR036249">
    <property type="entry name" value="Thioredoxin-like_sf"/>
</dbReference>
<organism evidence="3 4">
    <name type="scientific">Hyphomicrobium denitrificans (strain ATCC 51888 / DSM 1869 / NCIMB 11706 / TK 0415)</name>
    <dbReference type="NCBI Taxonomy" id="582899"/>
    <lineage>
        <taxon>Bacteria</taxon>
        <taxon>Pseudomonadati</taxon>
        <taxon>Pseudomonadota</taxon>
        <taxon>Alphaproteobacteria</taxon>
        <taxon>Hyphomicrobiales</taxon>
        <taxon>Hyphomicrobiaceae</taxon>
        <taxon>Hyphomicrobium</taxon>
    </lineage>
</organism>
<evidence type="ECO:0000313" key="4">
    <source>
        <dbReference type="Proteomes" id="UP000002033"/>
    </source>
</evidence>
<dbReference type="STRING" id="582899.Hden_2144"/>
<evidence type="ECO:0000313" key="3">
    <source>
        <dbReference type="EMBL" id="ADJ23943.1"/>
    </source>
</evidence>
<dbReference type="PROSITE" id="PS50405">
    <property type="entry name" value="GST_CTER"/>
    <property type="match status" value="1"/>
</dbReference>
<feature type="domain" description="GST C-terminal" evidence="2">
    <location>
        <begin position="85"/>
        <end position="199"/>
    </location>
</feature>
<dbReference type="Pfam" id="PF13409">
    <property type="entry name" value="GST_N_2"/>
    <property type="match status" value="1"/>
</dbReference>
<dbReference type="KEGG" id="hdn:Hden_2144"/>
<dbReference type="PANTHER" id="PTHR44051:SF8">
    <property type="entry name" value="GLUTATHIONE S-TRANSFERASE GSTA"/>
    <property type="match status" value="1"/>
</dbReference>
<accession>D8JQI9</accession>
<sequence length="199" mass="21804">MLTLYYSPGACSLASHIALHEAGEKFDLVKVNLKTHALEDGRSFKDINPKGYVPALQFDNGDVLTENVAILTKIADRHSTLAAPGKHGKYRLLEMLAFISSEVHKSFKPLFSANSTAEEKQAAKDAIAKRLEFLAKHKPTSGTYLFGDNMTVADAYLFVMLLWAEKNGVKVPDALKKLAEAMKARPTVHLALKHEGLAA</sequence>
<dbReference type="SUPFAM" id="SSF47616">
    <property type="entry name" value="GST C-terminal domain-like"/>
    <property type="match status" value="1"/>
</dbReference>
<dbReference type="InterPro" id="IPR036282">
    <property type="entry name" value="Glutathione-S-Trfase_C_sf"/>
</dbReference>
<dbReference type="GO" id="GO:0016740">
    <property type="term" value="F:transferase activity"/>
    <property type="evidence" value="ECO:0007669"/>
    <property type="project" value="UniProtKB-KW"/>
</dbReference>
<dbReference type="HOGENOM" id="CLU_011226_6_1_5"/>
<dbReference type="Pfam" id="PF00043">
    <property type="entry name" value="GST_C"/>
    <property type="match status" value="1"/>
</dbReference>
<dbReference type="InterPro" id="IPR040079">
    <property type="entry name" value="Glutathione_S-Trfase"/>
</dbReference>
<evidence type="ECO:0000259" key="1">
    <source>
        <dbReference type="PROSITE" id="PS50404"/>
    </source>
</evidence>
<dbReference type="RefSeq" id="WP_013216102.1">
    <property type="nucleotide sequence ID" value="NC_014313.1"/>
</dbReference>
<evidence type="ECO:0000259" key="2">
    <source>
        <dbReference type="PROSITE" id="PS50405"/>
    </source>
</evidence>
<gene>
    <name evidence="3" type="ordered locus">Hden_2144</name>
</gene>
<dbReference type="PANTHER" id="PTHR44051">
    <property type="entry name" value="GLUTATHIONE S-TRANSFERASE-RELATED"/>
    <property type="match status" value="1"/>
</dbReference>
<feature type="domain" description="GST N-terminal" evidence="1">
    <location>
        <begin position="1"/>
        <end position="82"/>
    </location>
</feature>
<dbReference type="InterPro" id="IPR004045">
    <property type="entry name" value="Glutathione_S-Trfase_N"/>
</dbReference>
<keyword evidence="3" id="KW-0808">Transferase</keyword>
<dbReference type="InterPro" id="IPR010987">
    <property type="entry name" value="Glutathione-S-Trfase_C-like"/>
</dbReference>
<dbReference type="eggNOG" id="COG0625">
    <property type="taxonomic scope" value="Bacteria"/>
</dbReference>